<feature type="transmembrane region" description="Helical" evidence="1">
    <location>
        <begin position="123"/>
        <end position="145"/>
    </location>
</feature>
<feature type="transmembrane region" description="Helical" evidence="1">
    <location>
        <begin position="191"/>
        <end position="213"/>
    </location>
</feature>
<evidence type="ECO:0000313" key="2">
    <source>
        <dbReference type="EMBL" id="WCT72326.1"/>
    </source>
</evidence>
<keyword evidence="1" id="KW-0472">Membrane</keyword>
<feature type="transmembrane region" description="Helical" evidence="1">
    <location>
        <begin position="86"/>
        <end position="103"/>
    </location>
</feature>
<feature type="transmembrane region" description="Helical" evidence="1">
    <location>
        <begin position="220"/>
        <end position="245"/>
    </location>
</feature>
<reference evidence="2 3" key="1">
    <citation type="submission" date="2023-02" db="EMBL/GenBank/DDBJ databases">
        <title>Genome sequence of Sphingomonas naphthae.</title>
        <authorList>
            <person name="Kim S."/>
            <person name="Heo J."/>
            <person name="Kwon S.-W."/>
        </authorList>
    </citation>
    <scope>NUCLEOTIDE SEQUENCE [LARGE SCALE GENOMIC DNA]</scope>
    <source>
        <strain evidence="2 3">KACC 18716</strain>
    </source>
</reference>
<dbReference type="RefSeq" id="WP_273686284.1">
    <property type="nucleotide sequence ID" value="NZ_CP117411.1"/>
</dbReference>
<feature type="transmembrane region" description="Helical" evidence="1">
    <location>
        <begin position="165"/>
        <end position="185"/>
    </location>
</feature>
<sequence length="246" mass="27219">MGCYNISLHASPLDTAPSAREAPPMDFMKIIESLDEALYAVASWLVFYPLTLWRTLFHPQRMMNYADREVSDRPEDQYEDAIRPPLFLFLTLLLSHGFEVTVAPRNPLLSDNHGLAALVDSDLALLALRLLLFSLFPLMMAVRLLRRQHTRLTHASLRRPFYGQCYTTAPLALLVGVGSLAGGFAFTGAHIVAAVSIGTAVVWYLSVQTCWFARRLRVPLLVGAGDALLSTFCSVGLFLLAAIVIL</sequence>
<keyword evidence="1" id="KW-1133">Transmembrane helix</keyword>
<evidence type="ECO:0000313" key="3">
    <source>
        <dbReference type="Proteomes" id="UP001220395"/>
    </source>
</evidence>
<organism evidence="2 3">
    <name type="scientific">Sphingomonas naphthae</name>
    <dbReference type="NCBI Taxonomy" id="1813468"/>
    <lineage>
        <taxon>Bacteria</taxon>
        <taxon>Pseudomonadati</taxon>
        <taxon>Pseudomonadota</taxon>
        <taxon>Alphaproteobacteria</taxon>
        <taxon>Sphingomonadales</taxon>
        <taxon>Sphingomonadaceae</taxon>
        <taxon>Sphingomonas</taxon>
    </lineage>
</organism>
<evidence type="ECO:0000256" key="1">
    <source>
        <dbReference type="SAM" id="Phobius"/>
    </source>
</evidence>
<protein>
    <submittedName>
        <fullName evidence="2">Uncharacterized protein</fullName>
    </submittedName>
</protein>
<gene>
    <name evidence="2" type="ORF">PQ455_11830</name>
</gene>
<keyword evidence="1" id="KW-0812">Transmembrane</keyword>
<keyword evidence="3" id="KW-1185">Reference proteome</keyword>
<dbReference type="EMBL" id="CP117411">
    <property type="protein sequence ID" value="WCT72326.1"/>
    <property type="molecule type" value="Genomic_DNA"/>
</dbReference>
<feature type="transmembrane region" description="Helical" evidence="1">
    <location>
        <begin position="37"/>
        <end position="57"/>
    </location>
</feature>
<dbReference type="Proteomes" id="UP001220395">
    <property type="component" value="Chromosome"/>
</dbReference>
<name>A0ABY7THP9_9SPHN</name>
<proteinExistence type="predicted"/>
<accession>A0ABY7THP9</accession>